<dbReference type="Proteomes" id="UP000482960">
    <property type="component" value="Unassembled WGS sequence"/>
</dbReference>
<reference evidence="3 4" key="1">
    <citation type="submission" date="2020-03" db="EMBL/GenBank/DDBJ databases">
        <title>Whole genome shotgun sequence of Phytohabitans rumicis NBRC 108638.</title>
        <authorList>
            <person name="Komaki H."/>
            <person name="Tamura T."/>
        </authorList>
    </citation>
    <scope>NUCLEOTIDE SEQUENCE [LARGE SCALE GENOMIC DNA]</scope>
    <source>
        <strain evidence="3 4">NBRC 108638</strain>
    </source>
</reference>
<feature type="transmembrane region" description="Helical" evidence="2">
    <location>
        <begin position="6"/>
        <end position="27"/>
    </location>
</feature>
<evidence type="ECO:0000256" key="1">
    <source>
        <dbReference type="SAM" id="MobiDB-lite"/>
    </source>
</evidence>
<dbReference type="EMBL" id="BLPG01000002">
    <property type="protein sequence ID" value="GFJ96094.1"/>
    <property type="molecule type" value="Genomic_DNA"/>
</dbReference>
<evidence type="ECO:0000313" key="4">
    <source>
        <dbReference type="Proteomes" id="UP000482960"/>
    </source>
</evidence>
<evidence type="ECO:0000256" key="2">
    <source>
        <dbReference type="SAM" id="Phobius"/>
    </source>
</evidence>
<dbReference type="AlphaFoldDB" id="A0A6V8LIR5"/>
<gene>
    <name evidence="3" type="ORF">Prum_097360</name>
</gene>
<feature type="region of interest" description="Disordered" evidence="1">
    <location>
        <begin position="33"/>
        <end position="53"/>
    </location>
</feature>
<name>A0A6V8LIR5_9ACTN</name>
<keyword evidence="2" id="KW-0472">Membrane</keyword>
<keyword evidence="4" id="KW-1185">Reference proteome</keyword>
<organism evidence="3 4">
    <name type="scientific">Phytohabitans rumicis</name>
    <dbReference type="NCBI Taxonomy" id="1076125"/>
    <lineage>
        <taxon>Bacteria</taxon>
        <taxon>Bacillati</taxon>
        <taxon>Actinomycetota</taxon>
        <taxon>Actinomycetes</taxon>
        <taxon>Micromonosporales</taxon>
        <taxon>Micromonosporaceae</taxon>
    </lineage>
</organism>
<evidence type="ECO:0000313" key="3">
    <source>
        <dbReference type="EMBL" id="GFJ96094.1"/>
    </source>
</evidence>
<protein>
    <submittedName>
        <fullName evidence="3">Uncharacterized protein</fullName>
    </submittedName>
</protein>
<proteinExistence type="predicted"/>
<reference evidence="3 4" key="2">
    <citation type="submission" date="2020-03" db="EMBL/GenBank/DDBJ databases">
        <authorList>
            <person name="Ichikawa N."/>
            <person name="Kimura A."/>
            <person name="Kitahashi Y."/>
            <person name="Uohara A."/>
        </authorList>
    </citation>
    <scope>NUCLEOTIDE SEQUENCE [LARGE SCALE GENOMIC DNA]</scope>
    <source>
        <strain evidence="3 4">NBRC 108638</strain>
    </source>
</reference>
<keyword evidence="2" id="KW-0812">Transmembrane</keyword>
<dbReference type="RefSeq" id="WP_173085607.1">
    <property type="nucleotide sequence ID" value="NZ_BAABJB010000046.1"/>
</dbReference>
<keyword evidence="2" id="KW-1133">Transmembrane helix</keyword>
<sequence>MARVDTGNVCCVLVIVAVVVGAFVYFLRQNDSTGSGTASWPDEEPSYAAQPRGADGLPVNVISMVARFGRYTMEPPNAQGEDPSAIYDEIIAPLYVIAQADPDGFLVALRDKVMPVGGWAVLGASRVLWEVLTSEQREHPVHDELLGAALNFLRERGVPNLLVKGYEWRYWLSVKGDDERWLTGRPKPSPEQAPIPDLDDGELRRLIQVFPEKNSNLIFVRRHPDGGYVSVVDARRSDDDPTRVQWEDKRAASLNDLYWEIGCVFQTPTYWYRPEMGPYFPLPRPRLD</sequence>
<accession>A0A6V8LIR5</accession>
<comment type="caution">
    <text evidence="3">The sequence shown here is derived from an EMBL/GenBank/DDBJ whole genome shotgun (WGS) entry which is preliminary data.</text>
</comment>